<dbReference type="Gene3D" id="2.20.110.10">
    <property type="entry name" value="Histone H3 K4-specific methyltransferase SET7/9 N-terminal domain"/>
    <property type="match status" value="3"/>
</dbReference>
<protein>
    <submittedName>
        <fullName evidence="2">Antitoxin YwqK</fullName>
    </submittedName>
</protein>
<accession>A0A7L4ZGN1</accession>
<dbReference type="OrthoDB" id="7342920at2"/>
<dbReference type="PANTHER" id="PTHR33706:SF1">
    <property type="entry name" value="TPR REPEAT PROTEIN"/>
    <property type="match status" value="1"/>
</dbReference>
<name>A0A7L4ZGN1_9FLAO</name>
<dbReference type="EMBL" id="CP019288">
    <property type="protein sequence ID" value="QHI35873.1"/>
    <property type="molecule type" value="Genomic_DNA"/>
</dbReference>
<feature type="repeat" description="TPR" evidence="1">
    <location>
        <begin position="131"/>
        <end position="164"/>
    </location>
</feature>
<dbReference type="Gene3D" id="3.90.930.1">
    <property type="match status" value="4"/>
</dbReference>
<dbReference type="PROSITE" id="PS50005">
    <property type="entry name" value="TPR"/>
    <property type="match status" value="2"/>
</dbReference>
<dbReference type="Pfam" id="PF00515">
    <property type="entry name" value="TPR_1"/>
    <property type="match status" value="1"/>
</dbReference>
<dbReference type="SUPFAM" id="SSF48452">
    <property type="entry name" value="TPR-like"/>
    <property type="match status" value="1"/>
</dbReference>
<dbReference type="SMART" id="SM00028">
    <property type="entry name" value="TPR"/>
    <property type="match status" value="3"/>
</dbReference>
<evidence type="ECO:0000313" key="2">
    <source>
        <dbReference type="EMBL" id="QHI35873.1"/>
    </source>
</evidence>
<dbReference type="KEGG" id="kan:IMCC3317_12210"/>
<dbReference type="InterPro" id="IPR011990">
    <property type="entry name" value="TPR-like_helical_dom_sf"/>
</dbReference>
<dbReference type="InterPro" id="IPR019734">
    <property type="entry name" value="TPR_rpt"/>
</dbReference>
<dbReference type="AlphaFoldDB" id="A0A7L4ZGN1"/>
<organism evidence="2 3">
    <name type="scientific">Kordia antarctica</name>
    <dbReference type="NCBI Taxonomy" id="1218801"/>
    <lineage>
        <taxon>Bacteria</taxon>
        <taxon>Pseudomonadati</taxon>
        <taxon>Bacteroidota</taxon>
        <taxon>Flavobacteriia</taxon>
        <taxon>Flavobacteriales</taxon>
        <taxon>Flavobacteriaceae</taxon>
        <taxon>Kordia</taxon>
    </lineage>
</organism>
<reference evidence="2 3" key="1">
    <citation type="journal article" date="2013" name="Int. J. Syst. Evol. Microbiol.">
        <title>Kordia antarctica sp. nov., isolated from Antarctic seawater.</title>
        <authorList>
            <person name="Baek K."/>
            <person name="Choi A."/>
            <person name="Kang I."/>
            <person name="Lee K."/>
            <person name="Cho J.C."/>
        </authorList>
    </citation>
    <scope>NUCLEOTIDE SEQUENCE [LARGE SCALE GENOMIC DNA]</scope>
    <source>
        <strain evidence="2 3">IMCC3317</strain>
    </source>
</reference>
<evidence type="ECO:0000256" key="1">
    <source>
        <dbReference type="PROSITE-ProRule" id="PRU00339"/>
    </source>
</evidence>
<dbReference type="PANTHER" id="PTHR33706">
    <property type="entry name" value="MORN VARIANT REPEAT PROTEIN"/>
    <property type="match status" value="1"/>
</dbReference>
<dbReference type="RefSeq" id="WP_160128589.1">
    <property type="nucleotide sequence ID" value="NZ_CP019288.1"/>
</dbReference>
<dbReference type="SUPFAM" id="SSF82185">
    <property type="entry name" value="Histone H3 K4-specific methyltransferase SET7/9 N-terminal domain"/>
    <property type="match status" value="5"/>
</dbReference>
<dbReference type="Proteomes" id="UP000464657">
    <property type="component" value="Chromosome"/>
</dbReference>
<sequence>MKNILYFCLLLAPILSFSQEKIPLIDVEKIIDQVREKEQSGETQQALDLLNKIHKNDSTYCSILTSKAYYLINLEKYDEVIELMDEAKTYSCGDVRVFFYVNQGVAYASKENYAKALEVYNEGIKHFPTYYKLWYNKGLSLEKLDRIDEAVAAYQRSITLNPLYRSPQLRLGNLCYKQGKITQALMCYNMYLLLDPDGSGSFETLQSLNNIVSSKNENESDPEIEISEDDEYFEDLDLIIDNKIALNKDYEIDHEIDIALIRQNHAMLTQLENFEGTDGFWSKKYVPFFNWIQKNEYFEDFSYTLVASIQNEKYKKQVQKKQKDIVEFLKIALEQWKLVLSKNTVVVDGEEKELHNSYQGSFVEGQGVFTNETPVGHWKFYNSYGRLTGEGNFAEDGKRIGNWKWYYETGDEKETAVYLNGELNGKNVMHYANGSMYIDGNYANGKLDGEYKFYNENGALIQKKYFKNGKLNGKYLSYFAVGKDALEYDVVYKEDLLQGTVIEYYVNGAVYRETPYTDDGKIVGIEKKYHIDGTLVVEANYKENQLDGVYTTYFANGAVNDKGQYLEGEPTGMWKTYYDDNTISDEYEYTKGKLNGSYKRFDTDGKIHYEYTYRKDEIIAYKFYDKAGKVIKEAKKKGGEFLYKSYSPDGNITSEGIYDIKGGKKGDWKFYSNNGVLTASGSYVDDKTIGEYKTFYKNGKEESVAVYKDGMLAGYYVAYHKNGKMKNQGWYKEDQAYGEWRAYYVDGTLKNSYYYHKGDLHGDQQEYSNTGKLNRIIGYKFGSLISDKFFDENEEEYQVINYLKDGVKGVLTHNFTNNLPNISTMYVNGLQHGNYTRHAFDGKKLVDGTYTNGNESGKWTWYFENGKPELIRHYFDGNKHGEELRYNEDGSIKMKAEYYRGEQQGIEVTYYKNGKVEISTPYKNNQTHGRKEFFDSLGNLQLVRFYNHGRLVGYSYLDTNGKEKPMIPITNETANIKAYYTNGKVSREMEVKNGDFVETYIAYYYSGKMESETHYMDGEFHGISKEYYSNGNLKNEKEHNYGKLHGKVKEYHENGKMKSDFNYANDELTGEAKHYNEAGKLTKTELYFNGEIYDIQTL</sequence>
<dbReference type="Pfam" id="PF07661">
    <property type="entry name" value="MORN_2"/>
    <property type="match status" value="7"/>
</dbReference>
<keyword evidence="3" id="KW-1185">Reference proteome</keyword>
<evidence type="ECO:0000313" key="3">
    <source>
        <dbReference type="Proteomes" id="UP000464657"/>
    </source>
</evidence>
<feature type="repeat" description="TPR" evidence="1">
    <location>
        <begin position="97"/>
        <end position="130"/>
    </location>
</feature>
<dbReference type="InterPro" id="IPR011652">
    <property type="entry name" value="MORN_2"/>
</dbReference>
<proteinExistence type="predicted"/>
<gene>
    <name evidence="2" type="primary">ywqK_1</name>
    <name evidence="2" type="ORF">IMCC3317_12210</name>
</gene>
<keyword evidence="1" id="KW-0802">TPR repeat</keyword>
<dbReference type="Gene3D" id="1.25.40.10">
    <property type="entry name" value="Tetratricopeptide repeat domain"/>
    <property type="match status" value="2"/>
</dbReference>